<evidence type="ECO:0000256" key="10">
    <source>
        <dbReference type="PROSITE-ProRule" id="PRU01360"/>
    </source>
</evidence>
<evidence type="ECO:0000256" key="9">
    <source>
        <dbReference type="ARBA" id="ARBA00023237"/>
    </source>
</evidence>
<feature type="domain" description="TonB-dependent receptor-like beta-barrel" evidence="13">
    <location>
        <begin position="259"/>
        <end position="701"/>
    </location>
</feature>
<evidence type="ECO:0000313" key="16">
    <source>
        <dbReference type="Proteomes" id="UP001409585"/>
    </source>
</evidence>
<feature type="compositionally biased region" description="Gly residues" evidence="12">
    <location>
        <begin position="482"/>
        <end position="491"/>
    </location>
</feature>
<keyword evidence="7 11" id="KW-0798">TonB box</keyword>
<evidence type="ECO:0000256" key="4">
    <source>
        <dbReference type="ARBA" id="ARBA00022692"/>
    </source>
</evidence>
<dbReference type="InterPro" id="IPR000531">
    <property type="entry name" value="Beta-barrel_TonB"/>
</dbReference>
<dbReference type="InterPro" id="IPR037066">
    <property type="entry name" value="Plug_dom_sf"/>
</dbReference>
<dbReference type="PANTHER" id="PTHR30069">
    <property type="entry name" value="TONB-DEPENDENT OUTER MEMBRANE RECEPTOR"/>
    <property type="match status" value="1"/>
</dbReference>
<evidence type="ECO:0000256" key="12">
    <source>
        <dbReference type="SAM" id="MobiDB-lite"/>
    </source>
</evidence>
<dbReference type="EMBL" id="BAABLX010000029">
    <property type="protein sequence ID" value="GAA4953188.1"/>
    <property type="molecule type" value="Genomic_DNA"/>
</dbReference>
<evidence type="ECO:0000256" key="2">
    <source>
        <dbReference type="ARBA" id="ARBA00022448"/>
    </source>
</evidence>
<keyword evidence="8 10" id="KW-0472">Membrane</keyword>
<evidence type="ECO:0000256" key="5">
    <source>
        <dbReference type="ARBA" id="ARBA00022729"/>
    </source>
</evidence>
<evidence type="ECO:0000256" key="7">
    <source>
        <dbReference type="ARBA" id="ARBA00023077"/>
    </source>
</evidence>
<proteinExistence type="inferred from homology"/>
<dbReference type="AlphaFoldDB" id="A0AAV3U6G2"/>
<comment type="subcellular location">
    <subcellularLocation>
        <location evidence="1 10">Cell outer membrane</location>
        <topology evidence="1 10">Multi-pass membrane protein</topology>
    </subcellularLocation>
</comment>
<gene>
    <name evidence="15" type="primary">yuiR</name>
    <name evidence="15" type="ORF">GCM10025791_37670</name>
</gene>
<keyword evidence="4 10" id="KW-0812">Transmembrane</keyword>
<comment type="caution">
    <text evidence="15">The sequence shown here is derived from an EMBL/GenBank/DDBJ whole genome shotgun (WGS) entry which is preliminary data.</text>
</comment>
<dbReference type="Gene3D" id="2.40.170.20">
    <property type="entry name" value="TonB-dependent receptor, beta-barrel domain"/>
    <property type="match status" value="1"/>
</dbReference>
<dbReference type="InterPro" id="IPR039426">
    <property type="entry name" value="TonB-dep_rcpt-like"/>
</dbReference>
<dbReference type="GO" id="GO:0044718">
    <property type="term" value="P:siderophore transmembrane transport"/>
    <property type="evidence" value="ECO:0007669"/>
    <property type="project" value="TreeGrafter"/>
</dbReference>
<evidence type="ECO:0000256" key="6">
    <source>
        <dbReference type="ARBA" id="ARBA00023065"/>
    </source>
</evidence>
<evidence type="ECO:0000256" key="11">
    <source>
        <dbReference type="RuleBase" id="RU003357"/>
    </source>
</evidence>
<dbReference type="Proteomes" id="UP001409585">
    <property type="component" value="Unassembled WGS sequence"/>
</dbReference>
<evidence type="ECO:0000259" key="14">
    <source>
        <dbReference type="Pfam" id="PF07715"/>
    </source>
</evidence>
<accession>A0AAV3U6G2</accession>
<organism evidence="15 16">
    <name type="scientific">Halioxenophilus aromaticivorans</name>
    <dbReference type="NCBI Taxonomy" id="1306992"/>
    <lineage>
        <taxon>Bacteria</taxon>
        <taxon>Pseudomonadati</taxon>
        <taxon>Pseudomonadota</taxon>
        <taxon>Gammaproteobacteria</taxon>
        <taxon>Alteromonadales</taxon>
        <taxon>Alteromonadaceae</taxon>
        <taxon>Halioxenophilus</taxon>
    </lineage>
</organism>
<keyword evidence="5" id="KW-0732">Signal</keyword>
<dbReference type="Pfam" id="PF00593">
    <property type="entry name" value="TonB_dep_Rec_b-barrel"/>
    <property type="match status" value="1"/>
</dbReference>
<feature type="domain" description="TonB-dependent receptor plug" evidence="14">
    <location>
        <begin position="89"/>
        <end position="199"/>
    </location>
</feature>
<keyword evidence="9 10" id="KW-0998">Cell outer membrane</keyword>
<sequence>MTTSRRVLEGKFLPRFCKLYIRIKDHSEEYDTMAINAISKGPLVIASHSSTVILASLLSASTALAQSDAATDSEIEQVVVTAAGYQQKIIDAPASISVVTAEQLRKQAYTSIVDAVRDIPGVYVNGGGNMQDISIRGMDDAYTLYLVDGRPISAGRNINTNGSDGGKQIAMPPLAMIERVEVIRGPMSSLYGSEAMGGVINIITRATPQEWTGNVAANYVNSMNDITNDEYTTDLYLAGSLIDNVLGLAVTGSLEHTDESDFSGGDDGASSQPELDTQRFGGELTWQANQSNRIGLSYDYANTEFDRTPGKSISADSDPSNYEYEKELLTLTHDGSYGALTTSTFLQQDTSKRVQTDDKEEEIVTLNTQMNYAAGPHIYTFGGRYKTEELVDETNGLLSANVAGAVATVDRWIAAVFAEVEWNFFDDIAITTGLRYDDDELFGGHVSPRIYGNWTISDSLTLKTGVSTGYSQPSLPNATEGFGRGTGGGGSPNLSPSGDSISRALIVGNSELEPETSINYEMGLHYHDRDKGLSSSVTVYQTDFKDKIAEDRYCTSPDSVDRNDYLSYTCEYGGNTYYFLSTRQNIDEAQIRGLEASVKYNLTQALSLTADMTLTKSELQSGEFAGEPLNKIPKRMANLGLDWDINFAMNVWGRVNYRGETSDYLGRTSVSEGTPGYTMVDIGGSYNATESLQLMLGLYNVANKEVTNDTFGVVLDGRRLDLSVSYSF</sequence>
<dbReference type="PANTHER" id="PTHR30069:SF53">
    <property type="entry name" value="COLICIN I RECEPTOR-RELATED"/>
    <property type="match status" value="1"/>
</dbReference>
<feature type="region of interest" description="Disordered" evidence="12">
    <location>
        <begin position="257"/>
        <end position="276"/>
    </location>
</feature>
<evidence type="ECO:0000259" key="13">
    <source>
        <dbReference type="Pfam" id="PF00593"/>
    </source>
</evidence>
<keyword evidence="6" id="KW-0406">Ion transport</keyword>
<evidence type="ECO:0000256" key="3">
    <source>
        <dbReference type="ARBA" id="ARBA00022452"/>
    </source>
</evidence>
<dbReference type="PROSITE" id="PS52016">
    <property type="entry name" value="TONB_DEPENDENT_REC_3"/>
    <property type="match status" value="1"/>
</dbReference>
<keyword evidence="15" id="KW-0675">Receptor</keyword>
<evidence type="ECO:0000256" key="1">
    <source>
        <dbReference type="ARBA" id="ARBA00004571"/>
    </source>
</evidence>
<keyword evidence="2 10" id="KW-0813">Transport</keyword>
<dbReference type="GO" id="GO:0009279">
    <property type="term" value="C:cell outer membrane"/>
    <property type="evidence" value="ECO:0007669"/>
    <property type="project" value="UniProtKB-SubCell"/>
</dbReference>
<reference evidence="16" key="1">
    <citation type="journal article" date="2019" name="Int. J. Syst. Evol. Microbiol.">
        <title>The Global Catalogue of Microorganisms (GCM) 10K type strain sequencing project: providing services to taxonomists for standard genome sequencing and annotation.</title>
        <authorList>
            <consortium name="The Broad Institute Genomics Platform"/>
            <consortium name="The Broad Institute Genome Sequencing Center for Infectious Disease"/>
            <person name="Wu L."/>
            <person name="Ma J."/>
        </authorList>
    </citation>
    <scope>NUCLEOTIDE SEQUENCE [LARGE SCALE GENOMIC DNA]</scope>
    <source>
        <strain evidence="16">JCM 19134</strain>
    </source>
</reference>
<dbReference type="CDD" id="cd01347">
    <property type="entry name" value="ligand_gated_channel"/>
    <property type="match status" value="1"/>
</dbReference>
<name>A0AAV3U6G2_9ALTE</name>
<dbReference type="GO" id="GO:0015344">
    <property type="term" value="F:siderophore uptake transmembrane transporter activity"/>
    <property type="evidence" value="ECO:0007669"/>
    <property type="project" value="TreeGrafter"/>
</dbReference>
<evidence type="ECO:0000256" key="8">
    <source>
        <dbReference type="ARBA" id="ARBA00023136"/>
    </source>
</evidence>
<dbReference type="Gene3D" id="2.170.130.10">
    <property type="entry name" value="TonB-dependent receptor, plug domain"/>
    <property type="match status" value="1"/>
</dbReference>
<dbReference type="InterPro" id="IPR036942">
    <property type="entry name" value="Beta-barrel_TonB_sf"/>
</dbReference>
<keyword evidence="3 10" id="KW-1134">Transmembrane beta strand</keyword>
<dbReference type="InterPro" id="IPR012910">
    <property type="entry name" value="Plug_dom"/>
</dbReference>
<dbReference type="SUPFAM" id="SSF56935">
    <property type="entry name" value="Porins"/>
    <property type="match status" value="1"/>
</dbReference>
<comment type="similarity">
    <text evidence="10 11">Belongs to the TonB-dependent receptor family.</text>
</comment>
<dbReference type="Pfam" id="PF07715">
    <property type="entry name" value="Plug"/>
    <property type="match status" value="1"/>
</dbReference>
<keyword evidence="16" id="KW-1185">Reference proteome</keyword>
<evidence type="ECO:0000313" key="15">
    <source>
        <dbReference type="EMBL" id="GAA4953188.1"/>
    </source>
</evidence>
<protein>
    <submittedName>
        <fullName evidence="15">Colicin FY TonB-dependent receptor YuiR</fullName>
    </submittedName>
</protein>
<feature type="region of interest" description="Disordered" evidence="12">
    <location>
        <begin position="473"/>
        <end position="496"/>
    </location>
</feature>